<dbReference type="GO" id="GO:0015031">
    <property type="term" value="P:protein transport"/>
    <property type="evidence" value="ECO:0007669"/>
    <property type="project" value="UniProtKB-KW"/>
</dbReference>
<keyword evidence="1" id="KW-0813">Transport</keyword>
<keyword evidence="1" id="KW-0653">Protein transport</keyword>
<comment type="caution">
    <text evidence="5">The sequence shown here is derived from an EMBL/GenBank/DDBJ whole genome shotgun (WGS) entry which is preliminary data.</text>
</comment>
<dbReference type="SUPFAM" id="SSF47661">
    <property type="entry name" value="t-snare proteins"/>
    <property type="match status" value="1"/>
</dbReference>
<feature type="coiled-coil region" evidence="3">
    <location>
        <begin position="71"/>
        <end position="98"/>
    </location>
</feature>
<name>A0A830D6D7_9LAMI</name>
<dbReference type="AlphaFoldDB" id="A0A830D6D7"/>
<feature type="domain" description="Syntaxin 6/10/61 N-terminal" evidence="4">
    <location>
        <begin position="54"/>
        <end position="125"/>
    </location>
</feature>
<dbReference type="Proteomes" id="UP000653305">
    <property type="component" value="Unassembled WGS sequence"/>
</dbReference>
<dbReference type="Gene3D" id="1.20.58.90">
    <property type="match status" value="1"/>
</dbReference>
<evidence type="ECO:0000259" key="4">
    <source>
        <dbReference type="Pfam" id="PF09177"/>
    </source>
</evidence>
<accession>A0A830D6D7</accession>
<sequence>MRQWESDPLFAAAEVVQDSADRFSLSLTLVHCLMSVSWMDSIFRLILHEQNLVQGDDHTERQLLSSIESHKRDLATALETAKWQLEDFEREVNVSTKDDKFQLKQNVIRTQMQFIRAVREQIIHVEQSKNTSSGNSWRDMNMNEPDGDGFAFFLSGKEPVEHSTDQESKDESILDHHNLELKNFPMEMNLGPSVSFEEAKNGRYGEEGTWDLEANHVKGRSCFQKNKLRSYFGIMDVFGYLGNFLSTYKRRVRRSITKRLKDGEEQRETNVRSGVQL</sequence>
<proteinExistence type="predicted"/>
<dbReference type="Pfam" id="PF09177">
    <property type="entry name" value="STX6_10_61_N"/>
    <property type="match status" value="1"/>
</dbReference>
<evidence type="ECO:0000256" key="1">
    <source>
        <dbReference type="ARBA" id="ARBA00022927"/>
    </source>
</evidence>
<organism evidence="5 6">
    <name type="scientific">Phtheirospermum japonicum</name>
    <dbReference type="NCBI Taxonomy" id="374723"/>
    <lineage>
        <taxon>Eukaryota</taxon>
        <taxon>Viridiplantae</taxon>
        <taxon>Streptophyta</taxon>
        <taxon>Embryophyta</taxon>
        <taxon>Tracheophyta</taxon>
        <taxon>Spermatophyta</taxon>
        <taxon>Magnoliopsida</taxon>
        <taxon>eudicotyledons</taxon>
        <taxon>Gunneridae</taxon>
        <taxon>Pentapetalae</taxon>
        <taxon>asterids</taxon>
        <taxon>lamiids</taxon>
        <taxon>Lamiales</taxon>
        <taxon>Orobanchaceae</taxon>
        <taxon>Orobanchaceae incertae sedis</taxon>
        <taxon>Phtheirospermum</taxon>
    </lineage>
</organism>
<dbReference type="PANTHER" id="PTHR34949">
    <property type="entry name" value="OS05G0443700 PROTEIN"/>
    <property type="match status" value="1"/>
</dbReference>
<evidence type="ECO:0000256" key="3">
    <source>
        <dbReference type="SAM" id="Coils"/>
    </source>
</evidence>
<comment type="subcellular location">
    <subcellularLocation>
        <location evidence="2">Endomembrane system</location>
        <topology evidence="2">Single-pass type IV membrane protein</topology>
    </subcellularLocation>
</comment>
<dbReference type="EMBL" id="BMAC01003032">
    <property type="protein sequence ID" value="GFQ08098.1"/>
    <property type="molecule type" value="Genomic_DNA"/>
</dbReference>
<protein>
    <recommendedName>
        <fullName evidence="4">Syntaxin 6/10/61 N-terminal domain-containing protein</fullName>
    </recommendedName>
</protein>
<keyword evidence="3" id="KW-0175">Coiled coil</keyword>
<dbReference type="PANTHER" id="PTHR34949:SF2">
    <property type="entry name" value="OS05G0443700 PROTEIN"/>
    <property type="match status" value="1"/>
</dbReference>
<dbReference type="GO" id="GO:0016020">
    <property type="term" value="C:membrane"/>
    <property type="evidence" value="ECO:0007669"/>
    <property type="project" value="InterPro"/>
</dbReference>
<gene>
    <name evidence="5" type="ORF">PHJA_002953800</name>
</gene>
<evidence type="ECO:0000313" key="5">
    <source>
        <dbReference type="EMBL" id="GFQ08098.1"/>
    </source>
</evidence>
<dbReference type="GO" id="GO:0012505">
    <property type="term" value="C:endomembrane system"/>
    <property type="evidence" value="ECO:0007669"/>
    <property type="project" value="UniProtKB-SubCell"/>
</dbReference>
<keyword evidence="6" id="KW-1185">Reference proteome</keyword>
<dbReference type="CDD" id="cd21442">
    <property type="entry name" value="SNARE_NTD_STX6-like"/>
    <property type="match status" value="1"/>
</dbReference>
<dbReference type="OrthoDB" id="737588at2759"/>
<evidence type="ECO:0000256" key="2">
    <source>
        <dbReference type="ARBA" id="ARBA00046280"/>
    </source>
</evidence>
<dbReference type="GO" id="GO:0048193">
    <property type="term" value="P:Golgi vesicle transport"/>
    <property type="evidence" value="ECO:0007669"/>
    <property type="project" value="InterPro"/>
</dbReference>
<evidence type="ECO:0000313" key="6">
    <source>
        <dbReference type="Proteomes" id="UP000653305"/>
    </source>
</evidence>
<dbReference type="InterPro" id="IPR015260">
    <property type="entry name" value="Syntaxin-6/10/61_N"/>
</dbReference>
<reference evidence="5" key="1">
    <citation type="submission" date="2020-07" db="EMBL/GenBank/DDBJ databases">
        <title>Ethylene signaling mediates host invasion by parasitic plants.</title>
        <authorList>
            <person name="Yoshida S."/>
        </authorList>
    </citation>
    <scope>NUCLEOTIDE SEQUENCE</scope>
    <source>
        <strain evidence="5">Okayama</strain>
    </source>
</reference>
<dbReference type="InterPro" id="IPR010989">
    <property type="entry name" value="SNARE"/>
</dbReference>